<dbReference type="AlphaFoldDB" id="A0A9J5ZVN7"/>
<comment type="caution">
    <text evidence="3">The sequence shown here is derived from an EMBL/GenBank/DDBJ whole genome shotgun (WGS) entry which is preliminary data.</text>
</comment>
<sequence>MEKDDVSWNTVIFSYARHGFGKQALRQFESMKKAGIRPDDVTMVGVLPACGHTGLIDKCMEHFY</sequence>
<evidence type="ECO:0008006" key="5">
    <source>
        <dbReference type="Google" id="ProtNLM"/>
    </source>
</evidence>
<dbReference type="NCBIfam" id="TIGR00756">
    <property type="entry name" value="PPR"/>
    <property type="match status" value="1"/>
</dbReference>
<dbReference type="Proteomes" id="UP000824120">
    <property type="component" value="Chromosome 3"/>
</dbReference>
<evidence type="ECO:0000256" key="2">
    <source>
        <dbReference type="PROSITE-ProRule" id="PRU00708"/>
    </source>
</evidence>
<accession>A0A9J5ZVN7</accession>
<protein>
    <recommendedName>
        <fullName evidence="5">Pentatricopeptide repeat-containing protein</fullName>
    </recommendedName>
</protein>
<dbReference type="Gene3D" id="1.25.40.10">
    <property type="entry name" value="Tetratricopeptide repeat domain"/>
    <property type="match status" value="1"/>
</dbReference>
<evidence type="ECO:0000256" key="1">
    <source>
        <dbReference type="ARBA" id="ARBA00022737"/>
    </source>
</evidence>
<proteinExistence type="predicted"/>
<dbReference type="EMBL" id="JACXVP010000003">
    <property type="protein sequence ID" value="KAG5616342.1"/>
    <property type="molecule type" value="Genomic_DNA"/>
</dbReference>
<dbReference type="Pfam" id="PF13041">
    <property type="entry name" value="PPR_2"/>
    <property type="match status" value="1"/>
</dbReference>
<dbReference type="PROSITE" id="PS51375">
    <property type="entry name" value="PPR"/>
    <property type="match status" value="1"/>
</dbReference>
<evidence type="ECO:0000313" key="4">
    <source>
        <dbReference type="Proteomes" id="UP000824120"/>
    </source>
</evidence>
<dbReference type="InterPro" id="IPR046960">
    <property type="entry name" value="PPR_At4g14850-like_plant"/>
</dbReference>
<evidence type="ECO:0000313" key="3">
    <source>
        <dbReference type="EMBL" id="KAG5616342.1"/>
    </source>
</evidence>
<reference evidence="3 4" key="1">
    <citation type="submission" date="2020-09" db="EMBL/GenBank/DDBJ databases">
        <title>De no assembly of potato wild relative species, Solanum commersonii.</title>
        <authorList>
            <person name="Cho K."/>
        </authorList>
    </citation>
    <scope>NUCLEOTIDE SEQUENCE [LARGE SCALE GENOMIC DNA]</scope>
    <source>
        <strain evidence="3">LZ3.2</strain>
        <tissue evidence="3">Leaf</tissue>
    </source>
</reference>
<gene>
    <name evidence="3" type="ORF">H5410_016166</name>
</gene>
<keyword evidence="1" id="KW-0677">Repeat</keyword>
<dbReference type="PANTHER" id="PTHR47926:SF433">
    <property type="entry name" value="PENTATRICOPEPTIDE REPEAT-CONTAINING PROTEIN"/>
    <property type="match status" value="1"/>
</dbReference>
<dbReference type="InterPro" id="IPR011990">
    <property type="entry name" value="TPR-like_helical_dom_sf"/>
</dbReference>
<name>A0A9J5ZVN7_SOLCO</name>
<dbReference type="InterPro" id="IPR002885">
    <property type="entry name" value="PPR_rpt"/>
</dbReference>
<dbReference type="OrthoDB" id="1697225at2759"/>
<feature type="repeat" description="PPR" evidence="2">
    <location>
        <begin position="4"/>
        <end position="38"/>
    </location>
</feature>
<dbReference type="PANTHER" id="PTHR47926">
    <property type="entry name" value="PENTATRICOPEPTIDE REPEAT-CONTAINING PROTEIN"/>
    <property type="match status" value="1"/>
</dbReference>
<keyword evidence="4" id="KW-1185">Reference proteome</keyword>
<organism evidence="3 4">
    <name type="scientific">Solanum commersonii</name>
    <name type="common">Commerson's wild potato</name>
    <name type="synonym">Commerson's nightshade</name>
    <dbReference type="NCBI Taxonomy" id="4109"/>
    <lineage>
        <taxon>Eukaryota</taxon>
        <taxon>Viridiplantae</taxon>
        <taxon>Streptophyta</taxon>
        <taxon>Embryophyta</taxon>
        <taxon>Tracheophyta</taxon>
        <taxon>Spermatophyta</taxon>
        <taxon>Magnoliopsida</taxon>
        <taxon>eudicotyledons</taxon>
        <taxon>Gunneridae</taxon>
        <taxon>Pentapetalae</taxon>
        <taxon>asterids</taxon>
        <taxon>lamiids</taxon>
        <taxon>Solanales</taxon>
        <taxon>Solanaceae</taxon>
        <taxon>Solanoideae</taxon>
        <taxon>Solaneae</taxon>
        <taxon>Solanum</taxon>
    </lineage>
</organism>
<dbReference type="GO" id="GO:0009451">
    <property type="term" value="P:RNA modification"/>
    <property type="evidence" value="ECO:0007669"/>
    <property type="project" value="InterPro"/>
</dbReference>
<dbReference type="GO" id="GO:0003723">
    <property type="term" value="F:RNA binding"/>
    <property type="evidence" value="ECO:0007669"/>
    <property type="project" value="InterPro"/>
</dbReference>